<comment type="caution">
    <text evidence="4">The sequence shown here is derived from an EMBL/GenBank/DDBJ whole genome shotgun (WGS) entry which is preliminary data.</text>
</comment>
<dbReference type="Gene3D" id="3.30.10.10">
    <property type="entry name" value="Trypsin Inhibitor V, subunit A"/>
    <property type="match status" value="1"/>
</dbReference>
<dbReference type="PANTHER" id="PTHR33091:SF108">
    <property type="entry name" value="OS01G0615050 PROTEIN"/>
    <property type="match status" value="1"/>
</dbReference>
<feature type="non-terminal residue" evidence="4">
    <location>
        <position position="1"/>
    </location>
</feature>
<evidence type="ECO:0000256" key="1">
    <source>
        <dbReference type="ARBA" id="ARBA00008210"/>
    </source>
</evidence>
<dbReference type="GO" id="GO:0004867">
    <property type="term" value="F:serine-type endopeptidase inhibitor activity"/>
    <property type="evidence" value="ECO:0007669"/>
    <property type="project" value="UniProtKB-KW"/>
</dbReference>
<accession>A0A5J9UBK8</accession>
<keyword evidence="3" id="KW-0722">Serine protease inhibitor</keyword>
<sequence>MTIAIKGGSEVGYTRFRYANKKCLKFLRSKMSSQAEGKACDVAPKTEWPELVGRSIKEAKEKIKADRPDLKIQVVTVGTSVTEEFDTKRVRIWVDTVAEVPKIG</sequence>
<dbReference type="InterPro" id="IPR000864">
    <property type="entry name" value="Prot_inh_pot1"/>
</dbReference>
<dbReference type="OrthoDB" id="640885at2759"/>
<dbReference type="GO" id="GO:0009611">
    <property type="term" value="P:response to wounding"/>
    <property type="evidence" value="ECO:0007669"/>
    <property type="project" value="InterPro"/>
</dbReference>
<dbReference type="PRINTS" id="PR00292">
    <property type="entry name" value="POTATOINHBTR"/>
</dbReference>
<keyword evidence="2" id="KW-0646">Protease inhibitor</keyword>
<dbReference type="PANTHER" id="PTHR33091">
    <property type="entry name" value="PROTEIN, PUTATIVE, EXPRESSED-RELATED"/>
    <property type="match status" value="1"/>
</dbReference>
<name>A0A5J9UBK8_9POAL</name>
<dbReference type="AlphaFoldDB" id="A0A5J9UBK8"/>
<protein>
    <recommendedName>
        <fullName evidence="6">Subtilisin-chymotrypsin inhibitor-2A</fullName>
    </recommendedName>
</protein>
<proteinExistence type="inferred from homology"/>
<gene>
    <name evidence="4" type="ORF">EJB05_30332</name>
</gene>
<keyword evidence="5" id="KW-1185">Reference proteome</keyword>
<evidence type="ECO:0008006" key="6">
    <source>
        <dbReference type="Google" id="ProtNLM"/>
    </source>
</evidence>
<dbReference type="Pfam" id="PF00280">
    <property type="entry name" value="potato_inhibit"/>
    <property type="match status" value="1"/>
</dbReference>
<reference evidence="4 5" key="1">
    <citation type="journal article" date="2019" name="Sci. Rep.">
        <title>A high-quality genome of Eragrostis curvula grass provides insights into Poaceae evolution and supports new strategies to enhance forage quality.</title>
        <authorList>
            <person name="Carballo J."/>
            <person name="Santos B.A.C.M."/>
            <person name="Zappacosta D."/>
            <person name="Garbus I."/>
            <person name="Selva J.P."/>
            <person name="Gallo C.A."/>
            <person name="Diaz A."/>
            <person name="Albertini E."/>
            <person name="Caccamo M."/>
            <person name="Echenique V."/>
        </authorList>
    </citation>
    <scope>NUCLEOTIDE SEQUENCE [LARGE SCALE GENOMIC DNA]</scope>
    <source>
        <strain evidence="5">cv. Victoria</strain>
        <tissue evidence="4">Leaf</tissue>
    </source>
</reference>
<evidence type="ECO:0000256" key="2">
    <source>
        <dbReference type="ARBA" id="ARBA00022690"/>
    </source>
</evidence>
<organism evidence="4 5">
    <name type="scientific">Eragrostis curvula</name>
    <name type="common">weeping love grass</name>
    <dbReference type="NCBI Taxonomy" id="38414"/>
    <lineage>
        <taxon>Eukaryota</taxon>
        <taxon>Viridiplantae</taxon>
        <taxon>Streptophyta</taxon>
        <taxon>Embryophyta</taxon>
        <taxon>Tracheophyta</taxon>
        <taxon>Spermatophyta</taxon>
        <taxon>Magnoliopsida</taxon>
        <taxon>Liliopsida</taxon>
        <taxon>Poales</taxon>
        <taxon>Poaceae</taxon>
        <taxon>PACMAD clade</taxon>
        <taxon>Chloridoideae</taxon>
        <taxon>Eragrostideae</taxon>
        <taxon>Eragrostidinae</taxon>
        <taxon>Eragrostis</taxon>
    </lineage>
</organism>
<dbReference type="SUPFAM" id="SSF54654">
    <property type="entry name" value="CI-2 family of serine protease inhibitors"/>
    <property type="match status" value="1"/>
</dbReference>
<comment type="similarity">
    <text evidence="1">Belongs to the protease inhibitor I13 (potato type I serine protease inhibitor) family.</text>
</comment>
<evidence type="ECO:0000313" key="4">
    <source>
        <dbReference type="EMBL" id="TVU20737.1"/>
    </source>
</evidence>
<dbReference type="EMBL" id="RWGY01000026">
    <property type="protein sequence ID" value="TVU20737.1"/>
    <property type="molecule type" value="Genomic_DNA"/>
</dbReference>
<dbReference type="Gramene" id="TVU20737">
    <property type="protein sequence ID" value="TVU20737"/>
    <property type="gene ID" value="EJB05_30332"/>
</dbReference>
<evidence type="ECO:0000256" key="3">
    <source>
        <dbReference type="ARBA" id="ARBA00022900"/>
    </source>
</evidence>
<evidence type="ECO:0000313" key="5">
    <source>
        <dbReference type="Proteomes" id="UP000324897"/>
    </source>
</evidence>
<dbReference type="Proteomes" id="UP000324897">
    <property type="component" value="Unassembled WGS sequence"/>
</dbReference>
<dbReference type="InterPro" id="IPR036354">
    <property type="entry name" value="Prot_inh_pot1_sf"/>
</dbReference>